<accession>A0A5J4UGC2</accession>
<evidence type="ECO:0000313" key="1">
    <source>
        <dbReference type="EMBL" id="KAA6369836.1"/>
    </source>
</evidence>
<dbReference type="InterPro" id="IPR011010">
    <property type="entry name" value="DNA_brk_join_enz"/>
</dbReference>
<proteinExistence type="predicted"/>
<name>A0A5J4UGC2_9EUKA</name>
<protein>
    <recommendedName>
        <fullName evidence="3">Tyr recombinase domain-containing protein</fullName>
    </recommendedName>
</protein>
<dbReference type="AlphaFoldDB" id="A0A5J4UGC2"/>
<feature type="non-terminal residue" evidence="1">
    <location>
        <position position="1"/>
    </location>
</feature>
<gene>
    <name evidence="1" type="ORF">EZS28_034637</name>
</gene>
<evidence type="ECO:0008006" key="3">
    <source>
        <dbReference type="Google" id="ProtNLM"/>
    </source>
</evidence>
<evidence type="ECO:0000313" key="2">
    <source>
        <dbReference type="Proteomes" id="UP000324800"/>
    </source>
</evidence>
<dbReference type="SUPFAM" id="SSF56349">
    <property type="entry name" value="DNA breaking-rejoining enzymes"/>
    <property type="match status" value="1"/>
</dbReference>
<organism evidence="1 2">
    <name type="scientific">Streblomastix strix</name>
    <dbReference type="NCBI Taxonomy" id="222440"/>
    <lineage>
        <taxon>Eukaryota</taxon>
        <taxon>Metamonada</taxon>
        <taxon>Preaxostyla</taxon>
        <taxon>Oxymonadida</taxon>
        <taxon>Streblomastigidae</taxon>
        <taxon>Streblomastix</taxon>
    </lineage>
</organism>
<dbReference type="EMBL" id="SNRW01015969">
    <property type="protein sequence ID" value="KAA6369836.1"/>
    <property type="molecule type" value="Genomic_DNA"/>
</dbReference>
<comment type="caution">
    <text evidence="1">The sequence shown here is derived from an EMBL/GenBank/DDBJ whole genome shotgun (WGS) entry which is preliminary data.</text>
</comment>
<dbReference type="GO" id="GO:0003677">
    <property type="term" value="F:DNA binding"/>
    <property type="evidence" value="ECO:0007669"/>
    <property type="project" value="InterPro"/>
</dbReference>
<dbReference type="Proteomes" id="UP000324800">
    <property type="component" value="Unassembled WGS sequence"/>
</dbReference>
<reference evidence="1 2" key="1">
    <citation type="submission" date="2019-03" db="EMBL/GenBank/DDBJ databases">
        <title>Single cell metagenomics reveals metabolic interactions within the superorganism composed of flagellate Streblomastix strix and complex community of Bacteroidetes bacteria on its surface.</title>
        <authorList>
            <person name="Treitli S.C."/>
            <person name="Kolisko M."/>
            <person name="Husnik F."/>
            <person name="Keeling P."/>
            <person name="Hampl V."/>
        </authorList>
    </citation>
    <scope>NUCLEOTIDE SEQUENCE [LARGE SCALE GENOMIC DNA]</scope>
    <source>
        <strain evidence="1">ST1C</strain>
    </source>
</reference>
<feature type="non-terminal residue" evidence="1">
    <location>
        <position position="378"/>
    </location>
</feature>
<sequence length="378" mass="43125">YVNLLHLSGVTDDTIFQTLCTISFEIWKKRRTGLTYLVDYIETNLIDIELLLGESPDIQIVNVLAQVAKQGGGKMFSKMKVLKTHSCIVCSQLSKIKDDANSPLFKSFVKEYQFNYEAKPKYETVWEISALFYFINNWNTQSNDDVQVKAMALLVAFSAARMIELARMVLEDICYIGEQMQIQVLPKKCGILWNDTIKLNPRHCKCCPIEGLQIWILIRQSISSESTSLRWNFTKRTDATSQNCSKLMSILLRMADIPSTYSGPSIRHSMMTRLKQSGLLKLRSIHLLGTHLICKQSISTIIVPFKGILYLYCQKRVPQPFAAKLQPSMRRPDQTHSTFSAMKPKMKLGRSEVAGRTCIIFVDSGQYDKTNELFSTEV</sequence>